<evidence type="ECO:0000259" key="1">
    <source>
        <dbReference type="PROSITE" id="PS51406"/>
    </source>
</evidence>
<keyword evidence="3" id="KW-1185">Reference proteome</keyword>
<accession>A0A182K8P5</accession>
<dbReference type="EnsemblMetazoa" id="ACHR007131-RA">
    <property type="protein sequence ID" value="ACHR007131-PA"/>
    <property type="gene ID" value="ACHR007131"/>
</dbReference>
<dbReference type="GO" id="GO:0005615">
    <property type="term" value="C:extracellular space"/>
    <property type="evidence" value="ECO:0007669"/>
    <property type="project" value="TreeGrafter"/>
</dbReference>
<reference evidence="3" key="1">
    <citation type="submission" date="2013-03" db="EMBL/GenBank/DDBJ databases">
        <title>The Genome Sequence of Anopheles christyi ACHKN1017.</title>
        <authorList>
            <consortium name="The Broad Institute Genomics Platform"/>
            <person name="Neafsey D.E."/>
            <person name="Besansky N."/>
            <person name="Walker B."/>
            <person name="Young S.K."/>
            <person name="Zeng Q."/>
            <person name="Gargeya S."/>
            <person name="Fitzgerald M."/>
            <person name="Haas B."/>
            <person name="Abouelleil A."/>
            <person name="Allen A.W."/>
            <person name="Alvarado L."/>
            <person name="Arachchi H.M."/>
            <person name="Berlin A.M."/>
            <person name="Chapman S.B."/>
            <person name="Gainer-Dewar J."/>
            <person name="Goldberg J."/>
            <person name="Griggs A."/>
            <person name="Gujja S."/>
            <person name="Hansen M."/>
            <person name="Howarth C."/>
            <person name="Imamovic A."/>
            <person name="Ireland A."/>
            <person name="Larimer J."/>
            <person name="McCowan C."/>
            <person name="Murphy C."/>
            <person name="Pearson M."/>
            <person name="Poon T.W."/>
            <person name="Priest M."/>
            <person name="Roberts A."/>
            <person name="Saif S."/>
            <person name="Shea T."/>
            <person name="Sisk P."/>
            <person name="Sykes S."/>
            <person name="Wortman J."/>
            <person name="Nusbaum C."/>
            <person name="Birren B."/>
        </authorList>
    </citation>
    <scope>NUCLEOTIDE SEQUENCE [LARGE SCALE GENOMIC DNA]</scope>
    <source>
        <strain evidence="3">ACHKN1017</strain>
    </source>
</reference>
<feature type="domain" description="Fibrinogen C-terminal" evidence="1">
    <location>
        <begin position="49"/>
        <end position="236"/>
    </location>
</feature>
<dbReference type="InterPro" id="IPR014716">
    <property type="entry name" value="Fibrinogen_a/b/g_C_1"/>
</dbReference>
<dbReference type="SUPFAM" id="SSF56496">
    <property type="entry name" value="Fibrinogen C-terminal domain-like"/>
    <property type="match status" value="1"/>
</dbReference>
<dbReference type="SMART" id="SM00186">
    <property type="entry name" value="FBG"/>
    <property type="match status" value="1"/>
</dbReference>
<dbReference type="Pfam" id="PF00147">
    <property type="entry name" value="Fibrinogen_C"/>
    <property type="match status" value="1"/>
</dbReference>
<dbReference type="InterPro" id="IPR002181">
    <property type="entry name" value="Fibrinogen_a/b/g_C_dom"/>
</dbReference>
<sequence>MELVDEMLNLVQHISQESDQRIIEAINTLHREHFVPFQQKVEQHLQTLSMQLETITNCTVSVESGLQRNQSEPKGNAHPLPFKPDMLLGRNDSIRCTDGLRSLDSDWLLLQHRFNGSIDFYRNWTEYRNGFGDSAGGEFWIGLERMYKQLESSRHELLIMVEVFTRVLQYAHYDNFSIEDESKGYAIKSTGRYMGTAGDLLSQLRGMQFSTHDRANDMFSVNCAKLSRGAWWFRQCYPRGWFLLQHKWTVHKPRELHDRRNALELLSYQKLSSETYTNVDSAVCCSKTVANVLKLSRTRNAR</sequence>
<evidence type="ECO:0000313" key="2">
    <source>
        <dbReference type="EnsemblMetazoa" id="ACHR007131-PA"/>
    </source>
</evidence>
<dbReference type="VEuPathDB" id="VectorBase:ACHR007131"/>
<protein>
    <submittedName>
        <fullName evidence="2">Fibrinogen C-terminal domain-containing protein</fullName>
    </submittedName>
</protein>
<dbReference type="PROSITE" id="PS51406">
    <property type="entry name" value="FIBRINOGEN_C_2"/>
    <property type="match status" value="1"/>
</dbReference>
<dbReference type="STRING" id="43041.A0A182K8P5"/>
<reference evidence="2" key="2">
    <citation type="submission" date="2020-05" db="UniProtKB">
        <authorList>
            <consortium name="EnsemblMetazoa"/>
        </authorList>
    </citation>
    <scope>IDENTIFICATION</scope>
    <source>
        <strain evidence="2">ACHKN1017</strain>
    </source>
</reference>
<evidence type="ECO:0000313" key="3">
    <source>
        <dbReference type="Proteomes" id="UP000075881"/>
    </source>
</evidence>
<dbReference type="PANTHER" id="PTHR19143:SF327">
    <property type="entry name" value="FI21813P1-RELATED"/>
    <property type="match status" value="1"/>
</dbReference>
<dbReference type="Proteomes" id="UP000075881">
    <property type="component" value="Unassembled WGS sequence"/>
</dbReference>
<dbReference type="Gene3D" id="3.90.215.10">
    <property type="entry name" value="Gamma Fibrinogen, chain A, domain 1"/>
    <property type="match status" value="1"/>
</dbReference>
<dbReference type="AlphaFoldDB" id="A0A182K8P5"/>
<dbReference type="InterPro" id="IPR050373">
    <property type="entry name" value="Fibrinogen_C-term_domain"/>
</dbReference>
<proteinExistence type="predicted"/>
<dbReference type="InterPro" id="IPR036056">
    <property type="entry name" value="Fibrinogen-like_C"/>
</dbReference>
<name>A0A182K8P5_9DIPT</name>
<organism evidence="2 3">
    <name type="scientific">Anopheles christyi</name>
    <dbReference type="NCBI Taxonomy" id="43041"/>
    <lineage>
        <taxon>Eukaryota</taxon>
        <taxon>Metazoa</taxon>
        <taxon>Ecdysozoa</taxon>
        <taxon>Arthropoda</taxon>
        <taxon>Hexapoda</taxon>
        <taxon>Insecta</taxon>
        <taxon>Pterygota</taxon>
        <taxon>Neoptera</taxon>
        <taxon>Endopterygota</taxon>
        <taxon>Diptera</taxon>
        <taxon>Nematocera</taxon>
        <taxon>Culicoidea</taxon>
        <taxon>Culicidae</taxon>
        <taxon>Anophelinae</taxon>
        <taxon>Anopheles</taxon>
    </lineage>
</organism>
<dbReference type="PANTHER" id="PTHR19143">
    <property type="entry name" value="FIBRINOGEN/TENASCIN/ANGIOPOEITIN"/>
    <property type="match status" value="1"/>
</dbReference>